<dbReference type="AlphaFoldDB" id="A0AAW9VDD8"/>
<organism evidence="1 2">
    <name type="scientific">Providencia alcalifaciens</name>
    <dbReference type="NCBI Taxonomy" id="126385"/>
    <lineage>
        <taxon>Bacteria</taxon>
        <taxon>Pseudomonadati</taxon>
        <taxon>Pseudomonadota</taxon>
        <taxon>Gammaproteobacteria</taxon>
        <taxon>Enterobacterales</taxon>
        <taxon>Morganellaceae</taxon>
        <taxon>Providencia</taxon>
    </lineage>
</organism>
<protein>
    <recommendedName>
        <fullName evidence="3">Transposase</fullName>
    </recommendedName>
</protein>
<evidence type="ECO:0008006" key="3">
    <source>
        <dbReference type="Google" id="ProtNLM"/>
    </source>
</evidence>
<dbReference type="Proteomes" id="UP000449944">
    <property type="component" value="Unassembled WGS sequence"/>
</dbReference>
<accession>A0AAW9VDD8</accession>
<proteinExistence type="predicted"/>
<reference evidence="1 2" key="1">
    <citation type="submission" date="2019-10" db="EMBL/GenBank/DDBJ databases">
        <title>Comparative genomic analysis of Providencia.</title>
        <authorList>
            <person name="Yuan C."/>
            <person name="Wei Y."/>
            <person name="Yin Z."/>
        </authorList>
    </citation>
    <scope>NUCLEOTIDE SEQUENCE [LARGE SCALE GENOMIC DNA]</scope>
    <source>
        <strain evidence="2">wls1934</strain>
    </source>
</reference>
<sequence length="48" mass="5389">MQINPIKTAHATINGIEVMHAFRKDQAEHFYYAQSLGKVRLANSAFGL</sequence>
<comment type="caution">
    <text evidence="1">The sequence shown here is derived from an EMBL/GenBank/DDBJ whole genome shotgun (WGS) entry which is preliminary data.</text>
</comment>
<gene>
    <name evidence="1" type="ORF">GKR67_14755</name>
</gene>
<dbReference type="EMBL" id="WLUB01000052">
    <property type="protein sequence ID" value="MTC35860.1"/>
    <property type="molecule type" value="Genomic_DNA"/>
</dbReference>
<name>A0AAW9VDD8_9GAMM</name>
<evidence type="ECO:0000313" key="1">
    <source>
        <dbReference type="EMBL" id="MTC35860.1"/>
    </source>
</evidence>
<evidence type="ECO:0000313" key="2">
    <source>
        <dbReference type="Proteomes" id="UP000449944"/>
    </source>
</evidence>